<reference evidence="1" key="1">
    <citation type="submission" date="2018-05" db="EMBL/GenBank/DDBJ databases">
        <authorList>
            <person name="Lanie J.A."/>
            <person name="Ng W.-L."/>
            <person name="Kazmierczak K.M."/>
            <person name="Andrzejewski T.M."/>
            <person name="Davidsen T.M."/>
            <person name="Wayne K.J."/>
            <person name="Tettelin H."/>
            <person name="Glass J.I."/>
            <person name="Rusch D."/>
            <person name="Podicherti R."/>
            <person name="Tsui H.-C.T."/>
            <person name="Winkler M.E."/>
        </authorList>
    </citation>
    <scope>NUCLEOTIDE SEQUENCE</scope>
</reference>
<proteinExistence type="predicted"/>
<dbReference type="EMBL" id="UINC01001475">
    <property type="protein sequence ID" value="SUZ81630.1"/>
    <property type="molecule type" value="Genomic_DNA"/>
</dbReference>
<evidence type="ECO:0000313" key="1">
    <source>
        <dbReference type="EMBL" id="SUZ81630.1"/>
    </source>
</evidence>
<protein>
    <submittedName>
        <fullName evidence="1">Uncharacterized protein</fullName>
    </submittedName>
</protein>
<accession>A0A381QRA0</accession>
<name>A0A381QRA0_9ZZZZ</name>
<gene>
    <name evidence="1" type="ORF">METZ01_LOCUS34484</name>
</gene>
<organism evidence="1">
    <name type="scientific">marine metagenome</name>
    <dbReference type="NCBI Taxonomy" id="408172"/>
    <lineage>
        <taxon>unclassified sequences</taxon>
        <taxon>metagenomes</taxon>
        <taxon>ecological metagenomes</taxon>
    </lineage>
</organism>
<sequence>MVLLLMLMITVIVNDVGRLFGN</sequence>
<dbReference type="AlphaFoldDB" id="A0A381QRA0"/>